<dbReference type="PANTHER" id="PTHR43070">
    <property type="match status" value="1"/>
</dbReference>
<dbReference type="InterPro" id="IPR036291">
    <property type="entry name" value="NAD(P)-bd_dom_sf"/>
</dbReference>
<feature type="domain" description="Aspartate/homoserine dehydrogenase NAD-binding" evidence="20">
    <location>
        <begin position="11"/>
        <end position="145"/>
    </location>
</feature>
<dbReference type="STRING" id="1835702.A0A1F5LBR9"/>
<feature type="binding site" evidence="16">
    <location>
        <begin position="11"/>
        <end position="16"/>
    </location>
    <ligand>
        <name>NADP(+)</name>
        <dbReference type="ChEBI" id="CHEBI:58349"/>
    </ligand>
</feature>
<evidence type="ECO:0000256" key="5">
    <source>
        <dbReference type="ARBA" id="ARBA00013213"/>
    </source>
</evidence>
<protein>
    <recommendedName>
        <fullName evidence="6 14">Homoserine dehydrogenase</fullName>
        <shortName evidence="14">HDH</shortName>
        <ecNumber evidence="5 14">1.1.1.3</ecNumber>
    </recommendedName>
</protein>
<keyword evidence="8 14" id="KW-0791">Threonine biosynthesis</keyword>
<evidence type="ECO:0000256" key="17">
    <source>
        <dbReference type="RuleBase" id="RU000579"/>
    </source>
</evidence>
<evidence type="ECO:0000259" key="20">
    <source>
        <dbReference type="Pfam" id="PF03447"/>
    </source>
</evidence>
<dbReference type="InterPro" id="IPR001342">
    <property type="entry name" value="HDH_cat"/>
</dbReference>
<comment type="function">
    <text evidence="13">Catalyzes the conversion of L-aspartate-beta-semialdehyde (L-Asa) to L-homoserine (L-Hse), the third step in the biosynthesis of amino acids that derive from aspartate (the aspartate family of amino acids), including methioinine and threonine, the latter of which is a precursor to isoleucine; production of homoserine leads to a branch-point in the pathway as it can either be O-phosphorylated for processing to threonine, or O-acylated for processing to methionine.</text>
</comment>
<evidence type="ECO:0000256" key="1">
    <source>
        <dbReference type="ARBA" id="ARBA00001920"/>
    </source>
</evidence>
<organism evidence="21 22">
    <name type="scientific">Penicillium arizonense</name>
    <dbReference type="NCBI Taxonomy" id="1835702"/>
    <lineage>
        <taxon>Eukaryota</taxon>
        <taxon>Fungi</taxon>
        <taxon>Dikarya</taxon>
        <taxon>Ascomycota</taxon>
        <taxon>Pezizomycotina</taxon>
        <taxon>Eurotiomycetes</taxon>
        <taxon>Eurotiomycetidae</taxon>
        <taxon>Eurotiales</taxon>
        <taxon>Aspergillaceae</taxon>
        <taxon>Penicillium</taxon>
    </lineage>
</organism>
<evidence type="ECO:0000256" key="14">
    <source>
        <dbReference type="PIRNR" id="PIRNR036497"/>
    </source>
</evidence>
<dbReference type="AlphaFoldDB" id="A0A1F5LBR9"/>
<dbReference type="SUPFAM" id="SSF55347">
    <property type="entry name" value="Glyceraldehyde-3-phosphate dehydrogenase-like, C-terminal domain"/>
    <property type="match status" value="1"/>
</dbReference>
<dbReference type="GeneID" id="34578918"/>
<evidence type="ECO:0000256" key="6">
    <source>
        <dbReference type="ARBA" id="ARBA00013376"/>
    </source>
</evidence>
<comment type="caution">
    <text evidence="21">The sequence shown here is derived from an EMBL/GenBank/DDBJ whole genome shotgun (WGS) entry which is preliminary data.</text>
</comment>
<keyword evidence="10 14" id="KW-0560">Oxidoreductase</keyword>
<dbReference type="Gene3D" id="3.30.360.10">
    <property type="entry name" value="Dihydrodipicolinate Reductase, domain 2"/>
    <property type="match status" value="1"/>
</dbReference>
<dbReference type="SUPFAM" id="SSF51735">
    <property type="entry name" value="NAD(P)-binding Rossmann-fold domains"/>
    <property type="match status" value="1"/>
</dbReference>
<dbReference type="InterPro" id="IPR019811">
    <property type="entry name" value="HDH_CS"/>
</dbReference>
<dbReference type="Pfam" id="PF00742">
    <property type="entry name" value="Homoserine_dh"/>
    <property type="match status" value="1"/>
</dbReference>
<evidence type="ECO:0000259" key="19">
    <source>
        <dbReference type="Pfam" id="PF00742"/>
    </source>
</evidence>
<evidence type="ECO:0000256" key="8">
    <source>
        <dbReference type="ARBA" id="ARBA00022697"/>
    </source>
</evidence>
<dbReference type="Gene3D" id="3.40.50.720">
    <property type="entry name" value="NAD(P)-binding Rossmann-like Domain"/>
    <property type="match status" value="1"/>
</dbReference>
<evidence type="ECO:0000256" key="16">
    <source>
        <dbReference type="PIRSR" id="PIRSR036497-2"/>
    </source>
</evidence>
<dbReference type="PIRSF" id="PIRSF036497">
    <property type="entry name" value="HDH_short"/>
    <property type="match status" value="1"/>
</dbReference>
<evidence type="ECO:0000256" key="15">
    <source>
        <dbReference type="PIRSR" id="PIRSR036497-1"/>
    </source>
</evidence>
<dbReference type="GO" id="GO:0050661">
    <property type="term" value="F:NADP binding"/>
    <property type="evidence" value="ECO:0007669"/>
    <property type="project" value="InterPro"/>
</dbReference>
<evidence type="ECO:0000256" key="4">
    <source>
        <dbReference type="ARBA" id="ARBA00006753"/>
    </source>
</evidence>
<dbReference type="InterPro" id="IPR011147">
    <property type="entry name" value="Bifunc_Aspkin/hSer_DH"/>
</dbReference>
<keyword evidence="7 14" id="KW-0028">Amino-acid biosynthesis</keyword>
<dbReference type="PROSITE" id="PS01042">
    <property type="entry name" value="HOMOSER_DHGENASE"/>
    <property type="match status" value="1"/>
</dbReference>
<dbReference type="FunFam" id="3.30.360.10:FF:000006">
    <property type="entry name" value="Bifunctional aspartokinase/homoserine dehydrogenase"/>
    <property type="match status" value="1"/>
</dbReference>
<evidence type="ECO:0000256" key="10">
    <source>
        <dbReference type="ARBA" id="ARBA00023002"/>
    </source>
</evidence>
<comment type="pathway">
    <text evidence="2 17">Amino-acid biosynthesis; L-threonine biosynthesis; L-threonine from L-aspartate: step 3/5.</text>
</comment>
<proteinExistence type="inferred from homology"/>
<feature type="binding site" evidence="16">
    <location>
        <position position="94"/>
    </location>
    <ligand>
        <name>NADPH</name>
        <dbReference type="ChEBI" id="CHEBI:57783"/>
    </ligand>
</feature>
<dbReference type="InterPro" id="IPR022697">
    <property type="entry name" value="HDH_short"/>
</dbReference>
<keyword evidence="22" id="KW-1185">Reference proteome</keyword>
<dbReference type="GO" id="GO:0009086">
    <property type="term" value="P:methionine biosynthetic process"/>
    <property type="evidence" value="ECO:0007669"/>
    <property type="project" value="UniProtKB-KW"/>
</dbReference>
<keyword evidence="11 14" id="KW-0486">Methionine biosynthesis</keyword>
<comment type="pathway">
    <text evidence="3 17">Amino-acid biosynthesis; L-methionine biosynthesis via de novo pathway; L-homoserine from L-aspartate: step 3/3.</text>
</comment>
<dbReference type="OrthoDB" id="67851at2759"/>
<dbReference type="RefSeq" id="XP_022485975.1">
    <property type="nucleotide sequence ID" value="XM_022634184.1"/>
</dbReference>
<sequence>MLLTVPSFMTGVGGVGSCVLRQLAFLAKNCRSAELKLCYIAMIDKALYTADYTGLDIDTALEALESNGQSPPTISFIADYLSRAPGSTILIDNTAANVIAEAYPLFLSQGINIATPNKKPFSGSYQLWQNIQDAAKSGKFHVFHESSVGAGMPIISTLNDFVQTGDQVTRIEGVFSGTMSYLFNSFSPLQGKSAQWSAEVKKAKELGFTEPDPRDDLNGLDVARKLVILARIVGIPVESTSSFPVESLIPQELANIKAADEFLDQLPQFDHRMEAIKAVAEKNNRVVRFSGSIDVSTKKLKVGMEMFDRSHPIALLKGSDNIISFHTKRYGTKPIIIQGAGAGGEVTAMGITGDVLKILARIC</sequence>
<feature type="binding site" evidence="16">
    <location>
        <position position="118"/>
    </location>
    <ligand>
        <name>NADPH</name>
        <dbReference type="ChEBI" id="CHEBI:57783"/>
    </ligand>
</feature>
<comment type="cofactor">
    <cofactor evidence="1">
        <name>a metal cation</name>
        <dbReference type="ChEBI" id="CHEBI:25213"/>
    </cofactor>
</comment>
<keyword evidence="9 14" id="KW-0521">NADP</keyword>
<evidence type="ECO:0000256" key="18">
    <source>
        <dbReference type="RuleBase" id="RU004171"/>
    </source>
</evidence>
<feature type="binding site" evidence="16">
    <location>
        <position position="210"/>
    </location>
    <ligand>
        <name>L-homoserine</name>
        <dbReference type="ChEBI" id="CHEBI:57476"/>
    </ligand>
</feature>
<dbReference type="EC" id="1.1.1.3" evidence="5 14"/>
<reference evidence="21 22" key="1">
    <citation type="journal article" date="2016" name="Sci. Rep.">
        <title>Penicillium arizonense, a new, genome sequenced fungal species, reveals a high chemical diversity in secreted metabolites.</title>
        <authorList>
            <person name="Grijseels S."/>
            <person name="Nielsen J.C."/>
            <person name="Randelovic M."/>
            <person name="Nielsen J."/>
            <person name="Nielsen K.F."/>
            <person name="Workman M."/>
            <person name="Frisvad J.C."/>
        </authorList>
    </citation>
    <scope>NUCLEOTIDE SEQUENCE [LARGE SCALE GENOMIC DNA]</scope>
    <source>
        <strain evidence="21 22">CBS 141311</strain>
    </source>
</reference>
<dbReference type="GO" id="GO:0009088">
    <property type="term" value="P:threonine biosynthetic process"/>
    <property type="evidence" value="ECO:0007669"/>
    <property type="project" value="UniProtKB-UniPathway"/>
</dbReference>
<dbReference type="UniPathway" id="UPA00050">
    <property type="reaction ID" value="UER00063"/>
</dbReference>
<name>A0A1F5LBR9_PENAI</name>
<dbReference type="GO" id="GO:0009090">
    <property type="term" value="P:homoserine biosynthetic process"/>
    <property type="evidence" value="ECO:0007669"/>
    <property type="project" value="TreeGrafter"/>
</dbReference>
<evidence type="ECO:0000256" key="11">
    <source>
        <dbReference type="ARBA" id="ARBA00023167"/>
    </source>
</evidence>
<dbReference type="PANTHER" id="PTHR43070:SF5">
    <property type="entry name" value="HOMOSERINE DEHYDROGENASE"/>
    <property type="match status" value="1"/>
</dbReference>
<evidence type="ECO:0000256" key="13">
    <source>
        <dbReference type="ARBA" id="ARBA00059589"/>
    </source>
</evidence>
<comment type="catalytic activity">
    <reaction evidence="12">
        <text>L-homoserine + NADP(+) = L-aspartate 4-semialdehyde + NADPH + H(+)</text>
        <dbReference type="Rhea" id="RHEA:15761"/>
        <dbReference type="ChEBI" id="CHEBI:15378"/>
        <dbReference type="ChEBI" id="CHEBI:57476"/>
        <dbReference type="ChEBI" id="CHEBI:57783"/>
        <dbReference type="ChEBI" id="CHEBI:58349"/>
        <dbReference type="ChEBI" id="CHEBI:537519"/>
        <dbReference type="EC" id="1.1.1.3"/>
    </reaction>
    <physiologicalReaction direction="right-to-left" evidence="12">
        <dbReference type="Rhea" id="RHEA:15763"/>
    </physiologicalReaction>
</comment>
<evidence type="ECO:0000256" key="3">
    <source>
        <dbReference type="ARBA" id="ARBA00005062"/>
    </source>
</evidence>
<accession>A0A1F5LBR9</accession>
<gene>
    <name evidence="21" type="ORF">PENARI_c016G11321</name>
</gene>
<comment type="similarity">
    <text evidence="4 14 18">Belongs to the homoserine dehydrogenase family.</text>
</comment>
<evidence type="ECO:0000313" key="21">
    <source>
        <dbReference type="EMBL" id="OGE50527.1"/>
    </source>
</evidence>
<feature type="active site" description="Proton donor" evidence="15">
    <location>
        <position position="225"/>
    </location>
</feature>
<dbReference type="GO" id="GO:0004412">
    <property type="term" value="F:homoserine dehydrogenase activity"/>
    <property type="evidence" value="ECO:0007669"/>
    <property type="project" value="UniProtKB-EC"/>
</dbReference>
<dbReference type="EMBL" id="LXJU01000016">
    <property type="protein sequence ID" value="OGE50527.1"/>
    <property type="molecule type" value="Genomic_DNA"/>
</dbReference>
<evidence type="ECO:0000256" key="7">
    <source>
        <dbReference type="ARBA" id="ARBA00022605"/>
    </source>
</evidence>
<evidence type="ECO:0000256" key="2">
    <source>
        <dbReference type="ARBA" id="ARBA00005056"/>
    </source>
</evidence>
<dbReference type="InterPro" id="IPR005106">
    <property type="entry name" value="Asp/hSer_DH_NAD-bd"/>
</dbReference>
<evidence type="ECO:0000256" key="9">
    <source>
        <dbReference type="ARBA" id="ARBA00022857"/>
    </source>
</evidence>
<evidence type="ECO:0000313" key="22">
    <source>
        <dbReference type="Proteomes" id="UP000177622"/>
    </source>
</evidence>
<evidence type="ECO:0000256" key="12">
    <source>
        <dbReference type="ARBA" id="ARBA00048841"/>
    </source>
</evidence>
<dbReference type="UniPathway" id="UPA00051">
    <property type="reaction ID" value="UER00465"/>
</dbReference>
<dbReference type="Pfam" id="PF03447">
    <property type="entry name" value="NAD_binding_3"/>
    <property type="match status" value="1"/>
</dbReference>
<feature type="domain" description="Homoserine dehydrogenase catalytic" evidence="19">
    <location>
        <begin position="153"/>
        <end position="356"/>
    </location>
</feature>
<dbReference type="Proteomes" id="UP000177622">
    <property type="component" value="Unassembled WGS sequence"/>
</dbReference>